<dbReference type="PANTHER" id="PTHR47245">
    <property type="entry name" value="PEPTIDYLPROLYL ISOMERASE"/>
    <property type="match status" value="1"/>
</dbReference>
<dbReference type="InterPro" id="IPR000297">
    <property type="entry name" value="PPIase_PpiC"/>
</dbReference>
<dbReference type="KEGG" id="hte:Hydth_1068"/>
<dbReference type="AlphaFoldDB" id="D3DI80"/>
<dbReference type="GO" id="GO:0003755">
    <property type="term" value="F:peptidyl-prolyl cis-trans isomerase activity"/>
    <property type="evidence" value="ECO:0007669"/>
    <property type="project" value="UniProtKB-KW"/>
</dbReference>
<keyword evidence="4 6" id="KW-0697">Rotamase</keyword>
<evidence type="ECO:0000256" key="2">
    <source>
        <dbReference type="ARBA" id="ARBA00013194"/>
    </source>
</evidence>
<dbReference type="EMBL" id="AP011112">
    <property type="protein sequence ID" value="BAI69532.1"/>
    <property type="molecule type" value="Genomic_DNA"/>
</dbReference>
<keyword evidence="9" id="KW-1185">Reference proteome</keyword>
<dbReference type="Proteomes" id="UP000002574">
    <property type="component" value="Chromosome"/>
</dbReference>
<proteinExistence type="predicted"/>
<evidence type="ECO:0000256" key="6">
    <source>
        <dbReference type="PROSITE-ProRule" id="PRU00278"/>
    </source>
</evidence>
<dbReference type="PANTHER" id="PTHR47245:SF1">
    <property type="entry name" value="FOLDASE PROTEIN PRSA"/>
    <property type="match status" value="1"/>
</dbReference>
<dbReference type="Pfam" id="PF13623">
    <property type="entry name" value="SurA_N_2"/>
    <property type="match status" value="1"/>
</dbReference>
<evidence type="ECO:0000313" key="9">
    <source>
        <dbReference type="Proteomes" id="UP000002574"/>
    </source>
</evidence>
<keyword evidence="5 6" id="KW-0413">Isomerase</keyword>
<evidence type="ECO:0000256" key="3">
    <source>
        <dbReference type="ARBA" id="ARBA00022729"/>
    </source>
</evidence>
<dbReference type="Gene3D" id="3.10.50.40">
    <property type="match status" value="1"/>
</dbReference>
<protein>
    <recommendedName>
        <fullName evidence="2">peptidylprolyl isomerase</fullName>
        <ecNumber evidence="2">5.2.1.8</ecNumber>
    </recommendedName>
</protein>
<dbReference type="Gene3D" id="1.10.4030.10">
    <property type="entry name" value="Porin chaperone SurA, peptide-binding domain"/>
    <property type="match status" value="1"/>
</dbReference>
<feature type="domain" description="PpiC" evidence="7">
    <location>
        <begin position="145"/>
        <end position="227"/>
    </location>
</feature>
<dbReference type="EC" id="5.2.1.8" evidence="2"/>
<organism evidence="8 9">
    <name type="scientific">Hydrogenobacter thermophilus (strain DSM 6534 / IAM 12695 / TK-6)</name>
    <dbReference type="NCBI Taxonomy" id="608538"/>
    <lineage>
        <taxon>Bacteria</taxon>
        <taxon>Pseudomonadati</taxon>
        <taxon>Aquificota</taxon>
        <taxon>Aquificia</taxon>
        <taxon>Aquificales</taxon>
        <taxon>Aquificaceae</taxon>
        <taxon>Hydrogenobacter</taxon>
    </lineage>
</organism>
<evidence type="ECO:0000313" key="8">
    <source>
        <dbReference type="EMBL" id="BAI69532.1"/>
    </source>
</evidence>
<dbReference type="InterPro" id="IPR050245">
    <property type="entry name" value="PrsA_foldase"/>
</dbReference>
<sequence>MALFVLITLLMVGFSYANVVAKVNQRSITREEVISAFNAYWRGIIHLPIAQATKRDMQEFLVEYVRSLIIQQEAKKMGINVKESEFKEYITKNIGNVPLSETVRELVKTEILTNKILDRIAKDIDVSDREITAYYYLNLRDFKLPAQVLVRRVLVEDLDTANEVYYRLSKGAESLEGLRGVKEGDPMWYSIQTLPEIVKQQLYPYEVGKTSKPIDTGSGYLILKVIDRRGDGILSLEEAKPVVKEKLLKEKRQEVFKKWFQKVSKEYRVEFFFWQL</sequence>
<dbReference type="InterPro" id="IPR027304">
    <property type="entry name" value="Trigger_fact/SurA_dom_sf"/>
</dbReference>
<dbReference type="SUPFAM" id="SSF109998">
    <property type="entry name" value="Triger factor/SurA peptide-binding domain-like"/>
    <property type="match status" value="1"/>
</dbReference>
<evidence type="ECO:0000256" key="5">
    <source>
        <dbReference type="ARBA" id="ARBA00023235"/>
    </source>
</evidence>
<accession>D3DI80</accession>
<dbReference type="KEGG" id="hth:HTH_1074"/>
<evidence type="ECO:0000256" key="1">
    <source>
        <dbReference type="ARBA" id="ARBA00000971"/>
    </source>
</evidence>
<evidence type="ECO:0000256" key="4">
    <source>
        <dbReference type="ARBA" id="ARBA00023110"/>
    </source>
</evidence>
<gene>
    <name evidence="8" type="ordered locus">HTH_1074</name>
</gene>
<name>D3DI80_HYDTT</name>
<dbReference type="eggNOG" id="COG0760">
    <property type="taxonomic scope" value="Bacteria"/>
</dbReference>
<comment type="catalytic activity">
    <reaction evidence="1">
        <text>[protein]-peptidylproline (omega=180) = [protein]-peptidylproline (omega=0)</text>
        <dbReference type="Rhea" id="RHEA:16237"/>
        <dbReference type="Rhea" id="RHEA-COMP:10747"/>
        <dbReference type="Rhea" id="RHEA-COMP:10748"/>
        <dbReference type="ChEBI" id="CHEBI:83833"/>
        <dbReference type="ChEBI" id="CHEBI:83834"/>
        <dbReference type="EC" id="5.2.1.8"/>
    </reaction>
</comment>
<dbReference type="OrthoDB" id="13080at2"/>
<dbReference type="RefSeq" id="WP_012963712.1">
    <property type="nucleotide sequence ID" value="NC_013799.1"/>
</dbReference>
<reference evidence="8 9" key="1">
    <citation type="journal article" date="2010" name="J. Bacteriol.">
        <title>Complete genome sequence of the thermophilic, obligately chemolithoautotrophic hydrogen-oxidizing bacterium Hydrogenobacter thermophilus TK-6.</title>
        <authorList>
            <person name="Arai H."/>
            <person name="Kanbe H."/>
            <person name="Ishii M."/>
            <person name="Igarashi Y."/>
        </authorList>
    </citation>
    <scope>NUCLEOTIDE SEQUENCE [LARGE SCALE GENOMIC DNA]</scope>
    <source>
        <strain evidence="9">DSM 6534 / IAM 12695 / TK-6</strain>
    </source>
</reference>
<dbReference type="InterPro" id="IPR046357">
    <property type="entry name" value="PPIase_dom_sf"/>
</dbReference>
<dbReference type="PROSITE" id="PS50198">
    <property type="entry name" value="PPIC_PPIASE_2"/>
    <property type="match status" value="1"/>
</dbReference>
<dbReference type="STRING" id="608538.HTH_1074"/>
<dbReference type="SUPFAM" id="SSF54534">
    <property type="entry name" value="FKBP-like"/>
    <property type="match status" value="1"/>
</dbReference>
<dbReference type="Pfam" id="PF13145">
    <property type="entry name" value="Rotamase_2"/>
    <property type="match status" value="1"/>
</dbReference>
<keyword evidence="3" id="KW-0732">Signal</keyword>
<evidence type="ECO:0000259" key="7">
    <source>
        <dbReference type="PROSITE" id="PS50198"/>
    </source>
</evidence>